<reference evidence="1" key="1">
    <citation type="submission" date="2020-04" db="EMBL/GenBank/DDBJ databases">
        <title>Comparative genomics of oral phylogroup-2 Treponema strains.</title>
        <authorList>
            <person name="Zeng H."/>
            <person name="Chan Y.K."/>
            <person name="Watt R.M."/>
        </authorList>
    </citation>
    <scope>NUCLEOTIDE SEQUENCE</scope>
    <source>
        <strain evidence="1">OMZ 905</strain>
    </source>
</reference>
<organism evidence="1 2">
    <name type="scientific">Treponema denticola</name>
    <dbReference type="NCBI Taxonomy" id="158"/>
    <lineage>
        <taxon>Bacteria</taxon>
        <taxon>Pseudomonadati</taxon>
        <taxon>Spirochaetota</taxon>
        <taxon>Spirochaetia</taxon>
        <taxon>Spirochaetales</taxon>
        <taxon>Treponemataceae</taxon>
        <taxon>Treponema</taxon>
    </lineage>
</organism>
<evidence type="ECO:0000313" key="2">
    <source>
        <dbReference type="Proteomes" id="UP001056981"/>
    </source>
</evidence>
<dbReference type="EMBL" id="CP051635">
    <property type="protein sequence ID" value="UTD00749.1"/>
    <property type="molecule type" value="Genomic_DNA"/>
</dbReference>
<proteinExistence type="predicted"/>
<dbReference type="RefSeq" id="WP_253717829.1">
    <property type="nucleotide sequence ID" value="NZ_CP051522.1"/>
</dbReference>
<evidence type="ECO:0000313" key="1">
    <source>
        <dbReference type="EMBL" id="UTD00749.1"/>
    </source>
</evidence>
<dbReference type="Proteomes" id="UP001056981">
    <property type="component" value="Chromosome"/>
</dbReference>
<gene>
    <name evidence="1" type="ORF">E4N86_08595</name>
</gene>
<accession>A0A9Q9BN20</accession>
<name>A0A9Q9BN20_TREDN</name>
<sequence>MKTAVCYIDDKIPVANFPDYFVETKLIDQQILRFLLKNNETDWSGDENVKGVIESLLNHSNELVCYAFTAPQFFINHRDNGNYINPDVILYDWDYSDSPSSDSSEKHLLELLKSTHSIIIIYTGADKTSEIKDILRKDELILYNDRVDIMEKSKDTVNKVIEKAEVMFESNFSYKYAKELLYNANRSLNEVLSEISSLSVDQFINSFGYQENNNFIVESEEFAGIIFDKYKQKLIENLPPLKNPSTEKKDVSEDIIKKIWSYRLYYSSKNNQIKQGDIIKYQDDLFLVFSSDCHMEKFWCKNYGFLAVIPLYKIGKNEKCKDLFGDLKKSKNFYPTSLTNTQGIENIAVLPAIPIDDNFSDYILLSKGIKTIEISSPTVNDRTKQNVIKNNKALDYVNAHDAYGNDIEKIVSISENFKNQLIQFVQDNITGYGCPDFPKTLSEYLKEKFNKAIGMEGSKK</sequence>
<dbReference type="AlphaFoldDB" id="A0A9Q9BN20"/>
<protein>
    <submittedName>
        <fullName evidence="1">Uncharacterized protein</fullName>
    </submittedName>
</protein>